<name>A0ABD3PMJ9_9STRA</name>
<dbReference type="Proteomes" id="UP001516023">
    <property type="component" value="Unassembled WGS sequence"/>
</dbReference>
<sequence>MNPIPVQVRRLAVAVAFYSDLRVDQAFACNCDLDRLCCFDSSYFQREVPPAAEDCILSELLAAEKHENAHASRIPITP</sequence>
<reference evidence="1 2" key="1">
    <citation type="journal article" date="2020" name="G3 (Bethesda)">
        <title>Improved Reference Genome for Cyclotella cryptica CCMP332, a Model for Cell Wall Morphogenesis, Salinity Adaptation, and Lipid Production in Diatoms (Bacillariophyta).</title>
        <authorList>
            <person name="Roberts W.R."/>
            <person name="Downey K.M."/>
            <person name="Ruck E.C."/>
            <person name="Traller J.C."/>
            <person name="Alverson A.J."/>
        </authorList>
    </citation>
    <scope>NUCLEOTIDE SEQUENCE [LARGE SCALE GENOMIC DNA]</scope>
    <source>
        <strain evidence="1 2">CCMP332</strain>
    </source>
</reference>
<evidence type="ECO:0000313" key="1">
    <source>
        <dbReference type="EMBL" id="KAL3787590.1"/>
    </source>
</evidence>
<dbReference type="EMBL" id="JABMIG020000172">
    <property type="protein sequence ID" value="KAL3787590.1"/>
    <property type="molecule type" value="Genomic_DNA"/>
</dbReference>
<accession>A0ABD3PMJ9</accession>
<comment type="caution">
    <text evidence="1">The sequence shown here is derived from an EMBL/GenBank/DDBJ whole genome shotgun (WGS) entry which is preliminary data.</text>
</comment>
<organism evidence="1 2">
    <name type="scientific">Cyclotella cryptica</name>
    <dbReference type="NCBI Taxonomy" id="29204"/>
    <lineage>
        <taxon>Eukaryota</taxon>
        <taxon>Sar</taxon>
        <taxon>Stramenopiles</taxon>
        <taxon>Ochrophyta</taxon>
        <taxon>Bacillariophyta</taxon>
        <taxon>Coscinodiscophyceae</taxon>
        <taxon>Thalassiosirophycidae</taxon>
        <taxon>Stephanodiscales</taxon>
        <taxon>Stephanodiscaceae</taxon>
        <taxon>Cyclotella</taxon>
    </lineage>
</organism>
<evidence type="ECO:0000313" key="2">
    <source>
        <dbReference type="Proteomes" id="UP001516023"/>
    </source>
</evidence>
<proteinExistence type="predicted"/>
<evidence type="ECO:0008006" key="3">
    <source>
        <dbReference type="Google" id="ProtNLM"/>
    </source>
</evidence>
<keyword evidence="2" id="KW-1185">Reference proteome</keyword>
<dbReference type="AlphaFoldDB" id="A0ABD3PMJ9"/>
<protein>
    <recommendedName>
        <fullName evidence="3">Secreted protein</fullName>
    </recommendedName>
</protein>
<gene>
    <name evidence="1" type="ORF">HJC23_000078</name>
</gene>